<comment type="caution">
    <text evidence="3">The sequence shown here is derived from an EMBL/GenBank/DDBJ whole genome shotgun (WGS) entry which is preliminary data.</text>
</comment>
<dbReference type="Gene3D" id="3.40.50.720">
    <property type="entry name" value="NAD(P)-binding Rossmann-like Domain"/>
    <property type="match status" value="1"/>
</dbReference>
<dbReference type="InterPro" id="IPR027051">
    <property type="entry name" value="XdhC_Rossmann_dom"/>
</dbReference>
<dbReference type="RefSeq" id="WP_118509536.1">
    <property type="nucleotide sequence ID" value="NZ_WMBC01000017.1"/>
</dbReference>
<dbReference type="PANTHER" id="PTHR30388:SF6">
    <property type="entry name" value="XANTHINE DEHYDROGENASE SUBUNIT A-RELATED"/>
    <property type="match status" value="1"/>
</dbReference>
<dbReference type="PANTHER" id="PTHR30388">
    <property type="entry name" value="ALDEHYDE OXIDOREDUCTASE MOLYBDENUM COFACTOR ASSEMBLY PROTEIN"/>
    <property type="match status" value="1"/>
</dbReference>
<dbReference type="EMBL" id="WMBC01000017">
    <property type="protein sequence ID" value="MTD62644.1"/>
    <property type="molecule type" value="Genomic_DNA"/>
</dbReference>
<reference evidence="3 4" key="1">
    <citation type="submission" date="2019-11" db="EMBL/GenBank/DDBJ databases">
        <title>Draft genome sequence of Blautia luti DSM 14534T, isolated from human stool.</title>
        <authorList>
            <person name="Ortiz R."/>
            <person name="Melis-Arcos F."/>
            <person name="Covarrubias P."/>
            <person name="Cardenas J.P."/>
            <person name="Perez-Donoso J."/>
            <person name="Almonacid D."/>
        </authorList>
    </citation>
    <scope>NUCLEOTIDE SEQUENCE [LARGE SCALE GENOMIC DNA]</scope>
    <source>
        <strain evidence="3 4">DSM 14534</strain>
    </source>
</reference>
<organism evidence="3 4">
    <name type="scientific">Blautia luti DSM 14534 = JCM 17040</name>
    <dbReference type="NCBI Taxonomy" id="649762"/>
    <lineage>
        <taxon>Bacteria</taxon>
        <taxon>Bacillati</taxon>
        <taxon>Bacillota</taxon>
        <taxon>Clostridia</taxon>
        <taxon>Lachnospirales</taxon>
        <taxon>Lachnospiraceae</taxon>
        <taxon>Blautia</taxon>
    </lineage>
</organism>
<dbReference type="InterPro" id="IPR052698">
    <property type="entry name" value="MoCofactor_Util/Proc"/>
</dbReference>
<feature type="domain" description="XdhC- CoxI" evidence="1">
    <location>
        <begin position="244"/>
        <end position="306"/>
    </location>
</feature>
<dbReference type="AlphaFoldDB" id="A0A844GRU2"/>
<evidence type="ECO:0000259" key="2">
    <source>
        <dbReference type="Pfam" id="PF13478"/>
    </source>
</evidence>
<feature type="domain" description="XdhC Rossmann" evidence="2">
    <location>
        <begin position="82"/>
        <end position="224"/>
    </location>
</feature>
<dbReference type="Proteomes" id="UP000437824">
    <property type="component" value="Unassembled WGS sequence"/>
</dbReference>
<evidence type="ECO:0000313" key="4">
    <source>
        <dbReference type="Proteomes" id="UP000437824"/>
    </source>
</evidence>
<dbReference type="Pfam" id="PF02625">
    <property type="entry name" value="XdhC_CoxI"/>
    <property type="match status" value="1"/>
</dbReference>
<gene>
    <name evidence="3" type="ORF">GKZ57_15745</name>
</gene>
<dbReference type="InterPro" id="IPR003777">
    <property type="entry name" value="XdhC_CoxI"/>
</dbReference>
<evidence type="ECO:0000313" key="3">
    <source>
        <dbReference type="EMBL" id="MTD62644.1"/>
    </source>
</evidence>
<dbReference type="Pfam" id="PF13478">
    <property type="entry name" value="XdhC_C"/>
    <property type="match status" value="1"/>
</dbReference>
<accession>A0A844GRU2</accession>
<proteinExistence type="predicted"/>
<sequence>MYEKIYHLLEKTGRVKTAMVISGTHKGRKCLIGQDGCRSFDGTESEDFWTEYEAELMNCQDTMVLHGKEDIFVEIYAKNPRLIILGGGHVSQPVAQICKMLGFHITVMDDREEFATRERFPEADCLITGSFEELSERIPEYENAYYVIVTRGHLGDSTCARQILKRPYSYLGMIGSKNKVKLTRDKLLKEGYTENQLNTVHAPIGIPLGGQMPAEIAVSIAAEIVREKNKYKISYVDETVEQAVREKKQGVMMTIISKSGSSPRGTGSKMFLDQEGRSYGSVGGGNVEFQALKHAPEAASTEVVRYNLSNQGGANLGMICGGQVEILFECV</sequence>
<protein>
    <submittedName>
        <fullName evidence="3">XdhC and CoxI family protein</fullName>
    </submittedName>
</protein>
<evidence type="ECO:0000259" key="1">
    <source>
        <dbReference type="Pfam" id="PF02625"/>
    </source>
</evidence>
<name>A0A844GRU2_9FIRM</name>